<dbReference type="FunFam" id="3.40.50.10990:FF:000001">
    <property type="entry name" value="Riboflavin biosynthesis protein RibBA"/>
    <property type="match status" value="1"/>
</dbReference>
<dbReference type="GO" id="GO:0009231">
    <property type="term" value="P:riboflavin biosynthetic process"/>
    <property type="evidence" value="ECO:0007669"/>
    <property type="project" value="UniProtKB-UniRule"/>
</dbReference>
<dbReference type="HAMAP" id="MF_00179">
    <property type="entry name" value="RibA"/>
    <property type="match status" value="1"/>
</dbReference>
<keyword evidence="8 11" id="KW-0342">GTP-binding</keyword>
<dbReference type="PANTHER" id="PTHR21327">
    <property type="entry name" value="GTP CYCLOHYDROLASE II-RELATED"/>
    <property type="match status" value="1"/>
</dbReference>
<comment type="function">
    <text evidence="9 11">Catalyzes the conversion of GTP to 2,5-diamino-6-ribosylamino-4(3H)-pyrimidinone 5'-phosphate (DARP), formate and pyrophosphate.</text>
</comment>
<gene>
    <name evidence="11" type="primary">ribA</name>
    <name evidence="14" type="ORF">A3C11_02065</name>
</gene>
<evidence type="ECO:0000256" key="4">
    <source>
        <dbReference type="ARBA" id="ARBA00022723"/>
    </source>
</evidence>
<dbReference type="SUPFAM" id="SSF53335">
    <property type="entry name" value="S-adenosyl-L-methionine-dependent methyltransferases"/>
    <property type="match status" value="1"/>
</dbReference>
<name>A0A1G2KT87_9BACT</name>
<evidence type="ECO:0000256" key="10">
    <source>
        <dbReference type="ARBA" id="ARBA00049295"/>
    </source>
</evidence>
<proteinExistence type="inferred from homology"/>
<dbReference type="UniPathway" id="UPA00275">
    <property type="reaction ID" value="UER00400"/>
</dbReference>
<protein>
    <recommendedName>
        <fullName evidence="11">GTP cyclohydrolase-2</fullName>
        <ecNumber evidence="11">3.5.4.25</ecNumber>
    </recommendedName>
    <alternativeName>
        <fullName evidence="11">GTP cyclohydrolase II</fullName>
    </alternativeName>
</protein>
<keyword evidence="5 11" id="KW-0547">Nucleotide-binding</keyword>
<evidence type="ECO:0000256" key="5">
    <source>
        <dbReference type="ARBA" id="ARBA00022741"/>
    </source>
</evidence>
<keyword evidence="3 11" id="KW-0686">Riboflavin biosynthesis</keyword>
<keyword evidence="4 11" id="KW-0479">Metal-binding</keyword>
<keyword evidence="7 11" id="KW-0862">Zinc</keyword>
<dbReference type="Pfam" id="PF05175">
    <property type="entry name" value="MTS"/>
    <property type="match status" value="1"/>
</dbReference>
<dbReference type="CDD" id="cd02440">
    <property type="entry name" value="AdoMet_MTases"/>
    <property type="match status" value="1"/>
</dbReference>
<dbReference type="InterPro" id="IPR036144">
    <property type="entry name" value="RibA-like_sf"/>
</dbReference>
<dbReference type="NCBIfam" id="TIGR00505">
    <property type="entry name" value="ribA"/>
    <property type="match status" value="1"/>
</dbReference>
<feature type="domain" description="Methyltransferase small" evidence="13">
    <location>
        <begin position="465"/>
        <end position="622"/>
    </location>
</feature>
<dbReference type="AlphaFoldDB" id="A0A1G2KT87"/>
<dbReference type="STRING" id="1802271.A3C11_02065"/>
<dbReference type="GO" id="GO:0003935">
    <property type="term" value="F:GTP cyclohydrolase II activity"/>
    <property type="evidence" value="ECO:0007669"/>
    <property type="project" value="UniProtKB-UniRule"/>
</dbReference>
<feature type="binding site" evidence="11">
    <location>
        <position position="63"/>
    </location>
    <ligand>
        <name>Zn(2+)</name>
        <dbReference type="ChEBI" id="CHEBI:29105"/>
        <note>catalytic</note>
    </ligand>
</feature>
<dbReference type="GO" id="GO:0005829">
    <property type="term" value="C:cytosol"/>
    <property type="evidence" value="ECO:0007669"/>
    <property type="project" value="TreeGrafter"/>
</dbReference>
<evidence type="ECO:0000256" key="7">
    <source>
        <dbReference type="ARBA" id="ARBA00022833"/>
    </source>
</evidence>
<feature type="active site" description="Proton acceptor" evidence="11">
    <location>
        <position position="123"/>
    </location>
</feature>
<sequence length="659" mass="74978">MQRRFTDTKIPTKHGEFYIRVYADVSGKETVVLWAENIDTTEPVLVRVHSECMTGDTLGSLQCDCGEQLDRSLGLIHQNKGVLIYLRQEGRGIGLFEKIRSYQLQDKGFDTFEANLILGHHPDERTYEMAKTALGDLGIKRIRLLTNNPSKVSEIAKLGIEVTERVPLIIEPNKYNQKYFEAKRDKFKHFFNADVSYYFYQFHADTCEQIEQIGDFLKDKKRDPLLKICVGVSANHATLSDKKEIERIESLFHACDFYEGFVPILHFSFRHSPSPASDVKAIKKNLPFVRYLQLNDLPFSELRTITLACRLLLADIPLSDENFDLVRNEQFRRVIKRYKAFILLDNSKGSGIREPKDSLMKKIDTLLKYGLNDIAIFGGFGPDDLDTYFELRRYYRINFSIDAETKLKTDGAINIEKTKVYLSQLIRFDDPKKAGVEQTRTFLQQIRNTDWVTATIEGKEFSIHPAVFNPGIFPSTAWFASVVMEQVKGQRDFCEIGCGAGVETCLVALANPDMRVLSTDINPFASENTKYNAEKLGIGGRIEVVTGDVLDGVPKDRTFDSIFWALPFGFLDPGVRVTLEDMQVFDPGYRAIRKFLNTAKSFLKLGGQLLIGFSPDLANQELFCELAKEAGVKIEVVAETAIQEKEVLKFELLRGIYVL</sequence>
<comment type="similarity">
    <text evidence="2">In the N-terminal section; belongs to the DHBP synthase family.</text>
</comment>
<dbReference type="InterPro" id="IPR032677">
    <property type="entry name" value="GTP_cyclohydro_II"/>
</dbReference>
<keyword evidence="6 11" id="KW-0378">Hydrolase</keyword>
<dbReference type="InterPro" id="IPR007848">
    <property type="entry name" value="Small_mtfrase_dom"/>
</dbReference>
<evidence type="ECO:0000256" key="1">
    <source>
        <dbReference type="ARBA" id="ARBA00004853"/>
    </source>
</evidence>
<comment type="similarity">
    <text evidence="11">Belongs to the GTP cyclohydrolase II family.</text>
</comment>
<evidence type="ECO:0000259" key="13">
    <source>
        <dbReference type="Pfam" id="PF05175"/>
    </source>
</evidence>
<feature type="binding site" evidence="11">
    <location>
        <position position="65"/>
    </location>
    <ligand>
        <name>Zn(2+)</name>
        <dbReference type="ChEBI" id="CHEBI:29105"/>
        <note>catalytic</note>
    </ligand>
</feature>
<dbReference type="Proteomes" id="UP000177362">
    <property type="component" value="Unassembled WGS sequence"/>
</dbReference>
<dbReference type="EC" id="3.5.4.25" evidence="11"/>
<evidence type="ECO:0000256" key="3">
    <source>
        <dbReference type="ARBA" id="ARBA00022619"/>
    </source>
</evidence>
<reference evidence="14 15" key="1">
    <citation type="journal article" date="2016" name="Nat. Commun.">
        <title>Thousands of microbial genomes shed light on interconnected biogeochemical processes in an aquifer system.</title>
        <authorList>
            <person name="Anantharaman K."/>
            <person name="Brown C.T."/>
            <person name="Hug L.A."/>
            <person name="Sharon I."/>
            <person name="Castelle C.J."/>
            <person name="Probst A.J."/>
            <person name="Thomas B.C."/>
            <person name="Singh A."/>
            <person name="Wilkins M.J."/>
            <person name="Karaoz U."/>
            <person name="Brodie E.L."/>
            <person name="Williams K.H."/>
            <person name="Hubbard S.S."/>
            <person name="Banfield J.F."/>
        </authorList>
    </citation>
    <scope>NUCLEOTIDE SEQUENCE [LARGE SCALE GENOMIC DNA]</scope>
</reference>
<dbReference type="EMBL" id="MHQJ01000012">
    <property type="protein sequence ID" value="OHA01599.1"/>
    <property type="molecule type" value="Genomic_DNA"/>
</dbReference>
<dbReference type="InterPro" id="IPR000926">
    <property type="entry name" value="RibA"/>
</dbReference>
<feature type="domain" description="GTP cyclohydrolase II" evidence="12">
    <location>
        <begin position="6"/>
        <end position="167"/>
    </location>
</feature>
<evidence type="ECO:0000313" key="14">
    <source>
        <dbReference type="EMBL" id="OHA01599.1"/>
    </source>
</evidence>
<dbReference type="Pfam" id="PF00925">
    <property type="entry name" value="GTP_cyclohydro2"/>
    <property type="match status" value="1"/>
</dbReference>
<dbReference type="GO" id="GO:0008168">
    <property type="term" value="F:methyltransferase activity"/>
    <property type="evidence" value="ECO:0007669"/>
    <property type="project" value="InterPro"/>
</dbReference>
<feature type="active site" description="Nucleophile" evidence="11">
    <location>
        <position position="125"/>
    </location>
</feature>
<feature type="binding site" evidence="11">
    <location>
        <position position="111"/>
    </location>
    <ligand>
        <name>GTP</name>
        <dbReference type="ChEBI" id="CHEBI:37565"/>
    </ligand>
</feature>
<dbReference type="NCBIfam" id="NF001591">
    <property type="entry name" value="PRK00393.1"/>
    <property type="match status" value="1"/>
</dbReference>
<comment type="catalytic activity">
    <reaction evidence="10 11">
        <text>GTP + 4 H2O = 2,5-diamino-6-hydroxy-4-(5-phosphoribosylamino)-pyrimidine + formate + 2 phosphate + 3 H(+)</text>
        <dbReference type="Rhea" id="RHEA:23704"/>
        <dbReference type="ChEBI" id="CHEBI:15377"/>
        <dbReference type="ChEBI" id="CHEBI:15378"/>
        <dbReference type="ChEBI" id="CHEBI:15740"/>
        <dbReference type="ChEBI" id="CHEBI:37565"/>
        <dbReference type="ChEBI" id="CHEBI:43474"/>
        <dbReference type="ChEBI" id="CHEBI:58614"/>
        <dbReference type="EC" id="3.5.4.25"/>
    </reaction>
</comment>
<evidence type="ECO:0000256" key="11">
    <source>
        <dbReference type="HAMAP-Rule" id="MF_00179"/>
    </source>
</evidence>
<dbReference type="GO" id="GO:0008270">
    <property type="term" value="F:zinc ion binding"/>
    <property type="evidence" value="ECO:0007669"/>
    <property type="project" value="UniProtKB-UniRule"/>
</dbReference>
<feature type="binding site" evidence="11">
    <location>
        <position position="52"/>
    </location>
    <ligand>
        <name>Zn(2+)</name>
        <dbReference type="ChEBI" id="CHEBI:29105"/>
        <note>catalytic</note>
    </ligand>
</feature>
<dbReference type="CDD" id="cd00641">
    <property type="entry name" value="GTP_cyclohydro2"/>
    <property type="match status" value="1"/>
</dbReference>
<feature type="binding site" evidence="11">
    <location>
        <begin position="47"/>
        <end position="51"/>
    </location>
    <ligand>
        <name>GTP</name>
        <dbReference type="ChEBI" id="CHEBI:37565"/>
    </ligand>
</feature>
<dbReference type="PANTHER" id="PTHR21327:SF18">
    <property type="entry name" value="3,4-DIHYDROXY-2-BUTANONE 4-PHOSPHATE SYNTHASE"/>
    <property type="match status" value="1"/>
</dbReference>
<evidence type="ECO:0000256" key="9">
    <source>
        <dbReference type="ARBA" id="ARBA00043932"/>
    </source>
</evidence>
<feature type="binding site" evidence="11">
    <location>
        <begin position="89"/>
        <end position="91"/>
    </location>
    <ligand>
        <name>GTP</name>
        <dbReference type="ChEBI" id="CHEBI:37565"/>
    </ligand>
</feature>
<comment type="caution">
    <text evidence="14">The sequence shown here is derived from an EMBL/GenBank/DDBJ whole genome shotgun (WGS) entry which is preliminary data.</text>
</comment>
<dbReference type="Gene3D" id="3.40.50.10990">
    <property type="entry name" value="GTP cyclohydrolase II"/>
    <property type="match status" value="1"/>
</dbReference>
<evidence type="ECO:0000256" key="6">
    <source>
        <dbReference type="ARBA" id="ARBA00022801"/>
    </source>
</evidence>
<evidence type="ECO:0000256" key="2">
    <source>
        <dbReference type="ARBA" id="ARBA00005520"/>
    </source>
</evidence>
<comment type="cofactor">
    <cofactor evidence="11">
        <name>Zn(2+)</name>
        <dbReference type="ChEBI" id="CHEBI:29105"/>
    </cofactor>
    <text evidence="11">Binds 1 zinc ion per subunit.</text>
</comment>
<feature type="binding site" evidence="11">
    <location>
        <position position="146"/>
    </location>
    <ligand>
        <name>GTP</name>
        <dbReference type="ChEBI" id="CHEBI:37565"/>
    </ligand>
</feature>
<comment type="pathway">
    <text evidence="1 11">Cofactor biosynthesis; riboflavin biosynthesis; 5-amino-6-(D-ribitylamino)uracil from GTP: step 1/4.</text>
</comment>
<dbReference type="InterPro" id="IPR029063">
    <property type="entry name" value="SAM-dependent_MTases_sf"/>
</dbReference>
<feature type="binding site" evidence="11">
    <location>
        <position position="151"/>
    </location>
    <ligand>
        <name>GTP</name>
        <dbReference type="ChEBI" id="CHEBI:37565"/>
    </ligand>
</feature>
<dbReference type="Gene3D" id="3.40.50.150">
    <property type="entry name" value="Vaccinia Virus protein VP39"/>
    <property type="match status" value="1"/>
</dbReference>
<evidence type="ECO:0000259" key="12">
    <source>
        <dbReference type="Pfam" id="PF00925"/>
    </source>
</evidence>
<evidence type="ECO:0000313" key="15">
    <source>
        <dbReference type="Proteomes" id="UP000177362"/>
    </source>
</evidence>
<organism evidence="14 15">
    <name type="scientific">Candidatus Sungbacteria bacterium RIFCSPHIGHO2_02_FULL_49_12</name>
    <dbReference type="NCBI Taxonomy" id="1802271"/>
    <lineage>
        <taxon>Bacteria</taxon>
        <taxon>Candidatus Sungiibacteriota</taxon>
    </lineage>
</organism>
<dbReference type="GO" id="GO:0008686">
    <property type="term" value="F:3,4-dihydroxy-2-butanone-4-phosphate synthase activity"/>
    <property type="evidence" value="ECO:0007669"/>
    <property type="project" value="TreeGrafter"/>
</dbReference>
<accession>A0A1G2KT87</accession>
<evidence type="ECO:0000256" key="8">
    <source>
        <dbReference type="ARBA" id="ARBA00023134"/>
    </source>
</evidence>
<feature type="binding site" evidence="11">
    <location>
        <position position="68"/>
    </location>
    <ligand>
        <name>GTP</name>
        <dbReference type="ChEBI" id="CHEBI:37565"/>
    </ligand>
</feature>
<dbReference type="SUPFAM" id="SSF142695">
    <property type="entry name" value="RibA-like"/>
    <property type="match status" value="1"/>
</dbReference>
<dbReference type="GO" id="GO:0005525">
    <property type="term" value="F:GTP binding"/>
    <property type="evidence" value="ECO:0007669"/>
    <property type="project" value="UniProtKB-KW"/>
</dbReference>